<dbReference type="AlphaFoldDB" id="A0AAN0RLI2"/>
<dbReference type="Proteomes" id="UP000028680">
    <property type="component" value="Chromosome"/>
</dbReference>
<dbReference type="KEGG" id="ptp:RCA23_c28800"/>
<protein>
    <recommendedName>
        <fullName evidence="3">DUF3833 domain-containing protein</fullName>
    </recommendedName>
</protein>
<evidence type="ECO:0008006" key="3">
    <source>
        <dbReference type="Google" id="ProtNLM"/>
    </source>
</evidence>
<organism evidence="1 2">
    <name type="scientific">Planktomarina temperata RCA23</name>
    <dbReference type="NCBI Taxonomy" id="666509"/>
    <lineage>
        <taxon>Bacteria</taxon>
        <taxon>Pseudomonadati</taxon>
        <taxon>Pseudomonadota</taxon>
        <taxon>Alphaproteobacteria</taxon>
        <taxon>Rhodobacterales</taxon>
        <taxon>Paracoccaceae</taxon>
        <taxon>Planktomarina</taxon>
    </lineage>
</organism>
<evidence type="ECO:0000313" key="2">
    <source>
        <dbReference type="Proteomes" id="UP000028680"/>
    </source>
</evidence>
<keyword evidence="2" id="KW-1185">Reference proteome</keyword>
<proteinExistence type="predicted"/>
<name>A0AAN0RLI2_9RHOB</name>
<gene>
    <name evidence="1" type="ORF">RCA23_c28800</name>
</gene>
<dbReference type="InterPro" id="IPR024409">
    <property type="entry name" value="DUF3833"/>
</dbReference>
<dbReference type="EMBL" id="CP003984">
    <property type="protein sequence ID" value="AII88382.1"/>
    <property type="molecule type" value="Genomic_DNA"/>
</dbReference>
<reference evidence="1 2" key="1">
    <citation type="journal article" date="2014" name="ISME J.">
        <title>Adaptation of an abundant Roseobacter RCA organism to pelagic systems revealed by genomic and transcriptomic analyses.</title>
        <authorList>
            <person name="Voget S."/>
            <person name="Wemheuer B."/>
            <person name="Brinkhoff T."/>
            <person name="Vollmers J."/>
            <person name="Dietrich S."/>
            <person name="Giebel H.A."/>
            <person name="Beardsley C."/>
            <person name="Sardemann C."/>
            <person name="Bakenhus I."/>
            <person name="Billerbeck S."/>
            <person name="Daniel R."/>
            <person name="Simon M."/>
        </authorList>
    </citation>
    <scope>NUCLEOTIDE SEQUENCE [LARGE SCALE GENOMIC DNA]</scope>
    <source>
        <strain evidence="1 2">RCA23</strain>
    </source>
</reference>
<dbReference type="Pfam" id="PF12915">
    <property type="entry name" value="DUF3833"/>
    <property type="match status" value="1"/>
</dbReference>
<accession>A0AAN0RLI2</accession>
<evidence type="ECO:0000313" key="1">
    <source>
        <dbReference type="EMBL" id="AII88382.1"/>
    </source>
</evidence>
<sequence>MTMTFIILAALALALGLRYATGFRAQRPQHYGASTPVFDVREVLKGPMLCEGVIYGPFGRVTTRFVAQMHAEWQGNEGRMTEEFRYDSGTVQHREWTLKLSDDGQIQATAPDLIGIGYGQQSGATVMLAYDIKLTEEAGGHALKVTDWMYLMENGAIMNRSQFRKFGFKVAELVATMRPMPAV</sequence>